<dbReference type="RefSeq" id="WP_090227808.1">
    <property type="nucleotide sequence ID" value="NZ_FNJC01000002.1"/>
</dbReference>
<evidence type="ECO:0008006" key="5">
    <source>
        <dbReference type="Google" id="ProtNLM"/>
    </source>
</evidence>
<sequence>MHLLKRPLSILVALLLVGYAAAAAGMFFLQRNILFDTVDTGNLATAGTLAIEGSTRIVIKTSDGEELAGWYLAPQADQPVFLFMHGKRGELEQRDERWRKIRDHGAGVLAFSYRGFPGSTGAPSESGLHLDALAAYNWLRERHAAEDIILHGYSLGTAVAIHLATEVPASALILEAPFTAIVDVAAERYPWLPVHFLMVDQFRSYDEIQNVKMPLLIVHGNQDKSVPYEQAQRLYARANEPKTFVSMPGSTHVSLVQDGLYSHIWSFLQQVRQRMQ</sequence>
<evidence type="ECO:0000313" key="4">
    <source>
        <dbReference type="Proteomes" id="UP000198795"/>
    </source>
</evidence>
<dbReference type="Pfam" id="PF12146">
    <property type="entry name" value="Hydrolase_4"/>
    <property type="match status" value="1"/>
</dbReference>
<dbReference type="InterPro" id="IPR029058">
    <property type="entry name" value="AB_hydrolase_fold"/>
</dbReference>
<dbReference type="InterPro" id="IPR001375">
    <property type="entry name" value="Peptidase_S9_cat"/>
</dbReference>
<dbReference type="EMBL" id="FNJC01000002">
    <property type="protein sequence ID" value="SDO74194.1"/>
    <property type="molecule type" value="Genomic_DNA"/>
</dbReference>
<feature type="domain" description="Serine aminopeptidase S33" evidence="2">
    <location>
        <begin position="80"/>
        <end position="182"/>
    </location>
</feature>
<keyword evidence="4" id="KW-1185">Reference proteome</keyword>
<dbReference type="PANTHER" id="PTHR12277:SF81">
    <property type="entry name" value="PROTEIN ABHD13"/>
    <property type="match status" value="1"/>
</dbReference>
<feature type="domain" description="Peptidase S9 prolyl oligopeptidase catalytic" evidence="1">
    <location>
        <begin position="199"/>
        <end position="271"/>
    </location>
</feature>
<dbReference type="Gene3D" id="3.40.50.1820">
    <property type="entry name" value="alpha/beta hydrolase"/>
    <property type="match status" value="1"/>
</dbReference>
<name>A0A1H0M1G6_9HYPH</name>
<organism evidence="3 4">
    <name type="scientific">Filomicrobium insigne</name>
    <dbReference type="NCBI Taxonomy" id="418854"/>
    <lineage>
        <taxon>Bacteria</taxon>
        <taxon>Pseudomonadati</taxon>
        <taxon>Pseudomonadota</taxon>
        <taxon>Alphaproteobacteria</taxon>
        <taxon>Hyphomicrobiales</taxon>
        <taxon>Hyphomicrobiaceae</taxon>
        <taxon>Filomicrobium</taxon>
    </lineage>
</organism>
<reference evidence="3 4" key="1">
    <citation type="submission" date="2016-10" db="EMBL/GenBank/DDBJ databases">
        <authorList>
            <person name="Varghese N."/>
            <person name="Submissions S."/>
        </authorList>
    </citation>
    <scope>NUCLEOTIDE SEQUENCE [LARGE SCALE GENOMIC DNA]</scope>
    <source>
        <strain evidence="3 4">CGMCC 1.6497</strain>
    </source>
</reference>
<dbReference type="Pfam" id="PF00326">
    <property type="entry name" value="Peptidase_S9"/>
    <property type="match status" value="1"/>
</dbReference>
<dbReference type="PANTHER" id="PTHR12277">
    <property type="entry name" value="ALPHA/BETA HYDROLASE DOMAIN-CONTAINING PROTEIN"/>
    <property type="match status" value="1"/>
</dbReference>
<protein>
    <recommendedName>
        <fullName evidence="5">Alpha/beta hydrolase</fullName>
    </recommendedName>
</protein>
<dbReference type="Proteomes" id="UP000198795">
    <property type="component" value="Unassembled WGS sequence"/>
</dbReference>
<dbReference type="InterPro" id="IPR022742">
    <property type="entry name" value="Hydrolase_4"/>
</dbReference>
<dbReference type="SUPFAM" id="SSF53474">
    <property type="entry name" value="alpha/beta-Hydrolases"/>
    <property type="match status" value="1"/>
</dbReference>
<evidence type="ECO:0000259" key="1">
    <source>
        <dbReference type="Pfam" id="PF00326"/>
    </source>
</evidence>
<evidence type="ECO:0000259" key="2">
    <source>
        <dbReference type="Pfam" id="PF12146"/>
    </source>
</evidence>
<accession>A0A1H0M1G6</accession>
<comment type="caution">
    <text evidence="3">The sequence shown here is derived from an EMBL/GenBank/DDBJ whole genome shotgun (WGS) entry which is preliminary data.</text>
</comment>
<proteinExistence type="predicted"/>
<evidence type="ECO:0000313" key="3">
    <source>
        <dbReference type="EMBL" id="SDO74194.1"/>
    </source>
</evidence>
<gene>
    <name evidence="3" type="ORF">SAMN04488061_1539</name>
</gene>